<dbReference type="PRINTS" id="PR00111">
    <property type="entry name" value="ABHYDROLASE"/>
</dbReference>
<dbReference type="Proteomes" id="UP000182977">
    <property type="component" value="Chromosome I"/>
</dbReference>
<keyword evidence="3" id="KW-1185">Reference proteome</keyword>
<accession>A0A1H2LGP2</accession>
<organism evidence="2 3">
    <name type="scientific">Jiangella alkaliphila</name>
    <dbReference type="NCBI Taxonomy" id="419479"/>
    <lineage>
        <taxon>Bacteria</taxon>
        <taxon>Bacillati</taxon>
        <taxon>Actinomycetota</taxon>
        <taxon>Actinomycetes</taxon>
        <taxon>Jiangellales</taxon>
        <taxon>Jiangellaceae</taxon>
        <taxon>Jiangella</taxon>
    </lineage>
</organism>
<evidence type="ECO:0000313" key="2">
    <source>
        <dbReference type="EMBL" id="SDU80200.1"/>
    </source>
</evidence>
<dbReference type="PANTHER" id="PTHR43798">
    <property type="entry name" value="MONOACYLGLYCEROL LIPASE"/>
    <property type="match status" value="1"/>
</dbReference>
<dbReference type="RefSeq" id="WP_046771709.1">
    <property type="nucleotide sequence ID" value="NZ_LBMC01000046.1"/>
</dbReference>
<name>A0A1H2LGP2_9ACTN</name>
<gene>
    <name evidence="2" type="ORF">SAMN04488563_6132</name>
</gene>
<dbReference type="InterPro" id="IPR050266">
    <property type="entry name" value="AB_hydrolase_sf"/>
</dbReference>
<sequence>METHEEFTWRGRRVQWSRRGSGPPVVFCHGTPWSSALWAPFADALSSQYTVHLWDMPGYGRSSKDDAHDVSLAAQGELLADLLRHWGGPPPHLLTHDIGGAVALRALLLHGAPVASLALVDVVALAPWGSPFFRLVGENAEVFQALPAALHEALLRAYVSGAASSELTASELNMLVTPWLGPEGQRAFYRQIAAADQTHTDEIELLYPTVGVPTLVAWGTGDTWIPVDRGHRLASLIPGARLELFEGAGHLVQLDAPVALTASLQRWLDSVSR</sequence>
<feature type="domain" description="AB hydrolase-1" evidence="1">
    <location>
        <begin position="23"/>
        <end position="257"/>
    </location>
</feature>
<dbReference type="GO" id="GO:0003824">
    <property type="term" value="F:catalytic activity"/>
    <property type="evidence" value="ECO:0007669"/>
    <property type="project" value="UniProtKB-ARBA"/>
</dbReference>
<dbReference type="InterPro" id="IPR029058">
    <property type="entry name" value="AB_hydrolase_fold"/>
</dbReference>
<evidence type="ECO:0000259" key="1">
    <source>
        <dbReference type="Pfam" id="PF00561"/>
    </source>
</evidence>
<dbReference type="SUPFAM" id="SSF53474">
    <property type="entry name" value="alpha/beta-Hydrolases"/>
    <property type="match status" value="1"/>
</dbReference>
<dbReference type="AlphaFoldDB" id="A0A1H2LGP2"/>
<dbReference type="STRING" id="419479.SAMN04488563_6132"/>
<proteinExistence type="predicted"/>
<dbReference type="InterPro" id="IPR000073">
    <property type="entry name" value="AB_hydrolase_1"/>
</dbReference>
<dbReference type="EMBL" id="LT629791">
    <property type="protein sequence ID" value="SDU80200.1"/>
    <property type="molecule type" value="Genomic_DNA"/>
</dbReference>
<dbReference type="OrthoDB" id="63519at2"/>
<protein>
    <submittedName>
        <fullName evidence="2">Pimeloyl-ACP methyl ester carboxylesterase</fullName>
    </submittedName>
</protein>
<dbReference type="Gene3D" id="3.40.50.1820">
    <property type="entry name" value="alpha/beta hydrolase"/>
    <property type="match status" value="1"/>
</dbReference>
<dbReference type="Pfam" id="PF00561">
    <property type="entry name" value="Abhydrolase_1"/>
    <property type="match status" value="1"/>
</dbReference>
<evidence type="ECO:0000313" key="3">
    <source>
        <dbReference type="Proteomes" id="UP000182977"/>
    </source>
</evidence>
<reference evidence="3" key="1">
    <citation type="submission" date="2016-10" db="EMBL/GenBank/DDBJ databases">
        <authorList>
            <person name="Varghese N."/>
            <person name="Submissions S."/>
        </authorList>
    </citation>
    <scope>NUCLEOTIDE SEQUENCE [LARGE SCALE GENOMIC DNA]</scope>
    <source>
        <strain evidence="3">DSM 45079</strain>
    </source>
</reference>